<sequence length="264" mass="29570">MLTEVKSEIQILLLTVRYNIMREMTNKAAFITNVLFMMLNNSTFIIQWAVLFHLKKEIGGYGMKEIILLWALAASSYGFAHIFFHKAFSLSDLITEGKLDAFLVQPKSVLLSVISSSTSPPAMGDLLYGFVLIFFTGITPLKFLLFTLFTITGGLLYSAFAVITGSISFWITRGDLIAMNLTNTMVNFSTYPDGIFKGLIKVLVYTLIPIGFYIYLPVSILLHLNLIYLGLVFLVTVIIINIAFAVFYKGLRRYSSGNLMSARV</sequence>
<dbReference type="Pfam" id="PF06182">
    <property type="entry name" value="ABC2_membrane_6"/>
    <property type="match status" value="1"/>
</dbReference>
<feature type="transmembrane region" description="Helical" evidence="1">
    <location>
        <begin position="66"/>
        <end position="84"/>
    </location>
</feature>
<feature type="transmembrane region" description="Helical" evidence="1">
    <location>
        <begin position="126"/>
        <end position="149"/>
    </location>
</feature>
<feature type="transmembrane region" description="Helical" evidence="1">
    <location>
        <begin position="30"/>
        <end position="54"/>
    </location>
</feature>
<accession>A0A7I8DL36</accession>
<evidence type="ECO:0008006" key="4">
    <source>
        <dbReference type="Google" id="ProtNLM"/>
    </source>
</evidence>
<proteinExistence type="predicted"/>
<feature type="transmembrane region" description="Helical" evidence="1">
    <location>
        <begin position="194"/>
        <end position="215"/>
    </location>
</feature>
<reference evidence="2 3" key="2">
    <citation type="submission" date="2020-08" db="EMBL/GenBank/DDBJ databases">
        <authorList>
            <person name="Ueki A."/>
            <person name="Tonouchi A."/>
        </authorList>
    </citation>
    <scope>NUCLEOTIDE SEQUENCE [LARGE SCALE GENOMIC DNA]</scope>
    <source>
        <strain evidence="2 3">CTTW</strain>
    </source>
</reference>
<feature type="transmembrane region" description="Helical" evidence="1">
    <location>
        <begin position="227"/>
        <end position="248"/>
    </location>
</feature>
<dbReference type="AlphaFoldDB" id="A0A7I8DL36"/>
<organism evidence="2 3">
    <name type="scientific">Anaerocolumna chitinilytica</name>
    <dbReference type="NCBI Taxonomy" id="1727145"/>
    <lineage>
        <taxon>Bacteria</taxon>
        <taxon>Bacillati</taxon>
        <taxon>Bacillota</taxon>
        <taxon>Clostridia</taxon>
        <taxon>Lachnospirales</taxon>
        <taxon>Lachnospiraceae</taxon>
        <taxon>Anaerocolumna</taxon>
    </lineage>
</organism>
<gene>
    <name evidence="2" type="ORF">bsdcttw_10420</name>
</gene>
<dbReference type="Proteomes" id="UP000515703">
    <property type="component" value="Chromosome"/>
</dbReference>
<keyword evidence="1" id="KW-0472">Membrane</keyword>
<evidence type="ECO:0000313" key="3">
    <source>
        <dbReference type="Proteomes" id="UP000515703"/>
    </source>
</evidence>
<dbReference type="RefSeq" id="WP_185258364.1">
    <property type="nucleotide sequence ID" value="NZ_AP023368.1"/>
</dbReference>
<protein>
    <recommendedName>
        <fullName evidence="4">ABC transporter permease</fullName>
    </recommendedName>
</protein>
<keyword evidence="1" id="KW-0812">Transmembrane</keyword>
<reference evidence="2 3" key="1">
    <citation type="submission" date="2020-08" db="EMBL/GenBank/DDBJ databases">
        <title>Draft genome sequencing of an Anaerocolumna strain isolated from anoxic soil subjected to BSD treatment.</title>
        <authorList>
            <person name="Uek A."/>
            <person name="Tonouchi A."/>
        </authorList>
    </citation>
    <scope>NUCLEOTIDE SEQUENCE [LARGE SCALE GENOMIC DNA]</scope>
    <source>
        <strain evidence="2 3">CTTW</strain>
    </source>
</reference>
<evidence type="ECO:0000256" key="1">
    <source>
        <dbReference type="SAM" id="Phobius"/>
    </source>
</evidence>
<evidence type="ECO:0000313" key="2">
    <source>
        <dbReference type="EMBL" id="BCJ98001.1"/>
    </source>
</evidence>
<keyword evidence="3" id="KW-1185">Reference proteome</keyword>
<feature type="transmembrane region" description="Helical" evidence="1">
    <location>
        <begin position="155"/>
        <end position="173"/>
    </location>
</feature>
<dbReference type="PANTHER" id="PTHR36833">
    <property type="entry name" value="SLR0610 PROTEIN-RELATED"/>
    <property type="match status" value="1"/>
</dbReference>
<dbReference type="KEGG" id="acht:bsdcttw_10420"/>
<dbReference type="PANTHER" id="PTHR36833:SF1">
    <property type="entry name" value="INTEGRAL MEMBRANE TRANSPORT PROTEIN"/>
    <property type="match status" value="1"/>
</dbReference>
<dbReference type="EMBL" id="AP023368">
    <property type="protein sequence ID" value="BCJ98001.1"/>
    <property type="molecule type" value="Genomic_DNA"/>
</dbReference>
<dbReference type="InterPro" id="IPR010390">
    <property type="entry name" value="ABC-2_transporter-like"/>
</dbReference>
<name>A0A7I8DL36_9FIRM</name>
<keyword evidence="1" id="KW-1133">Transmembrane helix</keyword>